<feature type="region of interest" description="Disordered" evidence="1">
    <location>
        <begin position="268"/>
        <end position="502"/>
    </location>
</feature>
<organism evidence="2 3">
    <name type="scientific">Aureobasidium melanogenum</name>
    <name type="common">Aureobasidium pullulans var. melanogenum</name>
    <dbReference type="NCBI Taxonomy" id="46634"/>
    <lineage>
        <taxon>Eukaryota</taxon>
        <taxon>Fungi</taxon>
        <taxon>Dikarya</taxon>
        <taxon>Ascomycota</taxon>
        <taxon>Pezizomycotina</taxon>
        <taxon>Dothideomycetes</taxon>
        <taxon>Dothideomycetidae</taxon>
        <taxon>Dothideales</taxon>
        <taxon>Saccotheciaceae</taxon>
        <taxon>Aureobasidium</taxon>
    </lineage>
</organism>
<feature type="compositionally biased region" description="Basic and acidic residues" evidence="1">
    <location>
        <begin position="456"/>
        <end position="467"/>
    </location>
</feature>
<feature type="compositionally biased region" description="Low complexity" evidence="1">
    <location>
        <begin position="378"/>
        <end position="388"/>
    </location>
</feature>
<evidence type="ECO:0000313" key="3">
    <source>
        <dbReference type="Proteomes" id="UP000767238"/>
    </source>
</evidence>
<feature type="non-terminal residue" evidence="2">
    <location>
        <position position="502"/>
    </location>
</feature>
<dbReference type="OrthoDB" id="3933088at2759"/>
<protein>
    <submittedName>
        <fullName evidence="2">Uncharacterized protein</fullName>
    </submittedName>
</protein>
<gene>
    <name evidence="2" type="ORF">KCV03_g7965</name>
</gene>
<dbReference type="EMBL" id="JAHFYH010000071">
    <property type="protein sequence ID" value="KAH0215564.1"/>
    <property type="molecule type" value="Genomic_DNA"/>
</dbReference>
<feature type="compositionally biased region" description="Low complexity" evidence="1">
    <location>
        <begin position="317"/>
        <end position="333"/>
    </location>
</feature>
<evidence type="ECO:0000256" key="1">
    <source>
        <dbReference type="SAM" id="MobiDB-lite"/>
    </source>
</evidence>
<evidence type="ECO:0000313" key="2">
    <source>
        <dbReference type="EMBL" id="KAH0215564.1"/>
    </source>
</evidence>
<dbReference type="AlphaFoldDB" id="A0A9P8GA64"/>
<reference evidence="2" key="2">
    <citation type="submission" date="2021-08" db="EMBL/GenBank/DDBJ databases">
        <authorList>
            <person name="Gostincar C."/>
            <person name="Sun X."/>
            <person name="Song Z."/>
            <person name="Gunde-Cimerman N."/>
        </authorList>
    </citation>
    <scope>NUCLEOTIDE SEQUENCE</scope>
    <source>
        <strain evidence="2">EXF-8016</strain>
    </source>
</reference>
<accession>A0A9P8GA64</accession>
<feature type="region of interest" description="Disordered" evidence="1">
    <location>
        <begin position="169"/>
        <end position="215"/>
    </location>
</feature>
<feature type="compositionally biased region" description="Basic and acidic residues" evidence="1">
    <location>
        <begin position="485"/>
        <end position="494"/>
    </location>
</feature>
<proteinExistence type="predicted"/>
<comment type="caution">
    <text evidence="2">The sequence shown here is derived from an EMBL/GenBank/DDBJ whole genome shotgun (WGS) entry which is preliminary data.</text>
</comment>
<sequence length="502" mass="55089">MSGGYEVDYDSDCDVYDYDDDYIYADAGAYDLADELASGAIAEAPALYYRDDELDEYDNYNFWSEIEYGNAEIFDQEMAQEEQTPKGDKKKKSKASDIKDTIKKIRLRGIQDYPTVLWRSSQDAFSLRQQCPVYKRPQQPYALLPNWRQLLRDRPAVFSTSYMAIHSAKNEQQDADWEDVSGDDDASGQDDEDEEEGDEDDNEDEEEGMGLQDIDPEMLKSILAAKLSASGMAGKDQTAMMEAMMQMLAGGDGAGTDELLESLTSNMLNQVSEEGDDSSMGQWLSGQGVSLEDDDNDKQADVTPGASEDSSPKDSVAAEPPAAPKSSEASIEALLEPQSTGKKRKHPLSEEIQQDDATTDSTPDEGPNHKRSKQEVPKSSSVSAQSKTSTRKPAVLQSKAKTADDKPTAKPKTTAPAKTRPETTKATKPKPATIEAKENITSSVLTTKATTRKRKAADEQVPDEKPKRQLRNFAAPTASSQNKTAEAKTSESKTTRSGKARK</sequence>
<name>A0A9P8GA64_AURME</name>
<dbReference type="Proteomes" id="UP000767238">
    <property type="component" value="Unassembled WGS sequence"/>
</dbReference>
<reference evidence="2" key="1">
    <citation type="journal article" date="2021" name="J Fungi (Basel)">
        <title>Virulence traits and population genomics of the black yeast Aureobasidium melanogenum.</title>
        <authorList>
            <person name="Cernosa A."/>
            <person name="Sun X."/>
            <person name="Gostincar C."/>
            <person name="Fang C."/>
            <person name="Gunde-Cimerman N."/>
            <person name="Song Z."/>
        </authorList>
    </citation>
    <scope>NUCLEOTIDE SEQUENCE</scope>
    <source>
        <strain evidence="2">EXF-8016</strain>
    </source>
</reference>
<feature type="compositionally biased region" description="Polar residues" evidence="1">
    <location>
        <begin position="279"/>
        <end position="288"/>
    </location>
</feature>
<feature type="compositionally biased region" description="Acidic residues" evidence="1">
    <location>
        <begin position="173"/>
        <end position="208"/>
    </location>
</feature>